<protein>
    <submittedName>
        <fullName evidence="12">TKL protein kinase</fullName>
    </submittedName>
</protein>
<evidence type="ECO:0000256" key="5">
    <source>
        <dbReference type="ARBA" id="ARBA00022737"/>
    </source>
</evidence>
<dbReference type="Proteomes" id="UP000054408">
    <property type="component" value="Unassembled WGS sequence"/>
</dbReference>
<feature type="transmembrane region" description="Helical" evidence="10">
    <location>
        <begin position="1009"/>
        <end position="1028"/>
    </location>
</feature>
<dbReference type="PANTHER" id="PTHR48007">
    <property type="entry name" value="LEUCINE-RICH REPEAT RECEPTOR-LIKE PROTEIN KINASE PXC1"/>
    <property type="match status" value="1"/>
</dbReference>
<feature type="transmembrane region" description="Helical" evidence="10">
    <location>
        <begin position="1146"/>
        <end position="1163"/>
    </location>
</feature>
<dbReference type="PROSITE" id="PS50011">
    <property type="entry name" value="PROTEIN_KINASE_DOM"/>
    <property type="match status" value="1"/>
</dbReference>
<dbReference type="FunFam" id="3.80.10.10:FF:000383">
    <property type="entry name" value="Leucine-rich repeat receptor protein kinase EMS1"/>
    <property type="match status" value="1"/>
</dbReference>
<feature type="transmembrane region" description="Helical" evidence="10">
    <location>
        <begin position="818"/>
        <end position="844"/>
    </location>
</feature>
<keyword evidence="12" id="KW-0808">Transferase</keyword>
<evidence type="ECO:0000256" key="8">
    <source>
        <dbReference type="PROSITE-ProRule" id="PRU10141"/>
    </source>
</evidence>
<feature type="transmembrane region" description="Helical" evidence="10">
    <location>
        <begin position="851"/>
        <end position="869"/>
    </location>
</feature>
<dbReference type="SUPFAM" id="SSF103473">
    <property type="entry name" value="MFS general substrate transporter"/>
    <property type="match status" value="1"/>
</dbReference>
<dbReference type="InterPro" id="IPR032675">
    <property type="entry name" value="LRR_dom_sf"/>
</dbReference>
<feature type="compositionally biased region" description="Low complexity" evidence="9">
    <location>
        <begin position="1238"/>
        <end position="1254"/>
    </location>
</feature>
<feature type="transmembrane region" description="Helical" evidence="10">
    <location>
        <begin position="1048"/>
        <end position="1068"/>
    </location>
</feature>
<evidence type="ECO:0000313" key="13">
    <source>
        <dbReference type="Proteomes" id="UP000054408"/>
    </source>
</evidence>
<dbReference type="PROSITE" id="PS00107">
    <property type="entry name" value="PROTEIN_KINASE_ATP"/>
    <property type="match status" value="1"/>
</dbReference>
<feature type="transmembrane region" description="Helical" evidence="10">
    <location>
        <begin position="939"/>
        <end position="957"/>
    </location>
</feature>
<keyword evidence="12" id="KW-0418">Kinase</keyword>
<feature type="transmembrane region" description="Helical" evidence="10">
    <location>
        <begin position="913"/>
        <end position="933"/>
    </location>
</feature>
<dbReference type="eggNOG" id="ENOG502QRJ8">
    <property type="taxonomic scope" value="Eukaryota"/>
</dbReference>
<feature type="transmembrane region" description="Helical" evidence="10">
    <location>
        <begin position="783"/>
        <end position="806"/>
    </location>
</feature>
<dbReference type="Gene3D" id="3.80.10.10">
    <property type="entry name" value="Ribonuclease Inhibitor"/>
    <property type="match status" value="1"/>
</dbReference>
<evidence type="ECO:0000313" key="12">
    <source>
        <dbReference type="EMBL" id="KNC51117.1"/>
    </source>
</evidence>
<dbReference type="RefSeq" id="XP_013756325.1">
    <property type="nucleotide sequence ID" value="XM_013900871.1"/>
</dbReference>
<keyword evidence="13" id="KW-1185">Reference proteome</keyword>
<dbReference type="InterPro" id="IPR001245">
    <property type="entry name" value="Ser-Thr/Tyr_kinase_cat_dom"/>
</dbReference>
<accession>A0A0L0DFM4</accession>
<keyword evidence="7 8" id="KW-0067">ATP-binding</keyword>
<dbReference type="InterPro" id="IPR017441">
    <property type="entry name" value="Protein_kinase_ATP_BS"/>
</dbReference>
<feature type="binding site" evidence="8">
    <location>
        <position position="542"/>
    </location>
    <ligand>
        <name>ATP</name>
        <dbReference type="ChEBI" id="CHEBI:30616"/>
    </ligand>
</feature>
<dbReference type="SMART" id="SM00220">
    <property type="entry name" value="S_TKc"/>
    <property type="match status" value="1"/>
</dbReference>
<dbReference type="Gene3D" id="1.20.1250.20">
    <property type="entry name" value="MFS general substrate transporter like domains"/>
    <property type="match status" value="1"/>
</dbReference>
<dbReference type="GO" id="GO:0004672">
    <property type="term" value="F:protein kinase activity"/>
    <property type="evidence" value="ECO:0007669"/>
    <property type="project" value="InterPro"/>
</dbReference>
<dbReference type="SUPFAM" id="SSF52058">
    <property type="entry name" value="L domain-like"/>
    <property type="match status" value="1"/>
</dbReference>
<sequence>MTLAAVMCGREALIALYDATGGHSWKVKTGWELLHFSDYCGSDTHSAWFGVYCSSGEVVLVTLPENNLVGSIPDELSQLTALVSLDLRGNKLSGALPSSLFTLSQLSTLLLNTNSLDGTLPSNFAGVASLVSVDVSFNSFVGALPPISCPKLCSLKQLIVSNNKLSGPIPDTFTALPFLELVDLSHNKFTGPIPATLPHISDLGTVKLDNNSLTGTLPAAFAGASLLATLSVADNKLFGQLPDLSALADLTLFDGSANAFNGSVPSWAGCSHDMVCHLEGNPRLTCQTACEGNHCHVDSCTSCVLTYCSSSNECLDAGGGCPVCDLDSHRCVPVAADPPPPPPVAPGPTPPPPIVPITSATFTSFSSTSATATGSSNATSHSPPPPAYGAIIGVVVAVVCCVGVVVAVAIVRVRRSSAVTPETVGLLAAARHGRRQGMHSVNESGSGFYYVVDGAAEESTSDGRISGGSDGSFRTAKDRTKELSVRFDTASSGKRGEVFTFVIDTRLEVIKWSELEITGEIGRGGYGTVLRARRGHTEVAVKVLRDIVHPEQVQAFVEEASILSDLKHPNCVLLMGVCVEPHHMSIVTEYMRGGDLHSVIYPHDDSLHGSPSASNLTRRRRFQILYEVALGLEYLHARGIAHRDIKPRNVLLDDRAPATAKLADFGLAGLKKMDIGGGGTELYSAPEVLDGLTADKRSDMYSFGIVMFEVLYSRKPTGSSRSSALDGNSVSIPEDSSPRVASPRLGLSRDQVDSPRLATSDIEARLPLSYVPLTQLTRLGDTLIYGAAFVGLGMMVGTLGPSLYLLSAAWGDASSPSALGMLFLARMVGTVMGTVLGVRVLVILSNQANKALTLATSVIALALLLIPYWNAEGLVHALFVLRGAGVGLVDTVGTGLVMYLWEKASSRALHTMSLAFGLGAVVSPLVIAATWSADAPDTPYWIMAVMILPLAVVALLLRSPPQFATPSGAFALGSRLPRHYLRLTALGEWLADPSQPSLAHYAASRNVRVGALLCTLYAMVVGAELAFGSWLPTFAMRAGIGSFSSAPFYGLMGYAAGATFAVFLLIACKPSESAPLSASTLWAGVVILGLAMSGLSPTLLSLFHLFDVAVTRSTVNALVITAWIGELVVPYILGHVHDAFEAGLHSAMLILFLAILILVVVLFRSFDVITPSYGWGAVNRRSYTARPDIGVGVTLDLISPSPTDAPLMLPSDDESTSESVIDSPPRRTTNLLAPVDEPATSAGSSSPSLPSRVSTADALATIPATVAEPPLTTDVSDDGVGAVAALVSIRKELSDL</sequence>
<evidence type="ECO:0000256" key="9">
    <source>
        <dbReference type="SAM" id="MobiDB-lite"/>
    </source>
</evidence>
<evidence type="ECO:0000256" key="3">
    <source>
        <dbReference type="ARBA" id="ARBA00022527"/>
    </source>
</evidence>
<evidence type="ECO:0000256" key="2">
    <source>
        <dbReference type="ARBA" id="ARBA00022475"/>
    </source>
</evidence>
<evidence type="ECO:0000259" key="11">
    <source>
        <dbReference type="PROSITE" id="PS50011"/>
    </source>
</evidence>
<dbReference type="Pfam" id="PF07714">
    <property type="entry name" value="PK_Tyr_Ser-Thr"/>
    <property type="match status" value="1"/>
</dbReference>
<dbReference type="GO" id="GO:0005524">
    <property type="term" value="F:ATP binding"/>
    <property type="evidence" value="ECO:0007669"/>
    <property type="project" value="UniProtKB-UniRule"/>
</dbReference>
<evidence type="ECO:0000256" key="10">
    <source>
        <dbReference type="SAM" id="Phobius"/>
    </source>
</evidence>
<dbReference type="GeneID" id="25565619"/>
<dbReference type="InterPro" id="IPR000719">
    <property type="entry name" value="Prot_kinase_dom"/>
</dbReference>
<feature type="region of interest" description="Disordered" evidence="9">
    <location>
        <begin position="718"/>
        <end position="752"/>
    </location>
</feature>
<dbReference type="GO" id="GO:0005886">
    <property type="term" value="C:plasma membrane"/>
    <property type="evidence" value="ECO:0007669"/>
    <property type="project" value="UniProtKB-SubCell"/>
</dbReference>
<dbReference type="PROSITE" id="PS00108">
    <property type="entry name" value="PROTEIN_KINASE_ST"/>
    <property type="match status" value="1"/>
</dbReference>
<dbReference type="InterPro" id="IPR011009">
    <property type="entry name" value="Kinase-like_dom_sf"/>
</dbReference>
<keyword evidence="4" id="KW-0433">Leucine-rich repeat</keyword>
<organism evidence="12 13">
    <name type="scientific">Thecamonas trahens ATCC 50062</name>
    <dbReference type="NCBI Taxonomy" id="461836"/>
    <lineage>
        <taxon>Eukaryota</taxon>
        <taxon>Apusozoa</taxon>
        <taxon>Apusomonadida</taxon>
        <taxon>Apusomonadidae</taxon>
        <taxon>Thecamonas</taxon>
    </lineage>
</organism>
<dbReference type="FunFam" id="3.80.10.10:FF:000041">
    <property type="entry name" value="LRR receptor-like serine/threonine-protein kinase ERECTA"/>
    <property type="match status" value="1"/>
</dbReference>
<reference evidence="12 13" key="1">
    <citation type="submission" date="2010-05" db="EMBL/GenBank/DDBJ databases">
        <title>The Genome Sequence of Thecamonas trahens ATCC 50062.</title>
        <authorList>
            <consortium name="The Broad Institute Genome Sequencing Platform"/>
            <person name="Russ C."/>
            <person name="Cuomo C."/>
            <person name="Shea T."/>
            <person name="Young S.K."/>
            <person name="Zeng Q."/>
            <person name="Koehrsen M."/>
            <person name="Haas B."/>
            <person name="Borodovsky M."/>
            <person name="Guigo R."/>
            <person name="Alvarado L."/>
            <person name="Berlin A."/>
            <person name="Bochicchio J."/>
            <person name="Borenstein D."/>
            <person name="Chapman S."/>
            <person name="Chen Z."/>
            <person name="Freedman E."/>
            <person name="Gellesch M."/>
            <person name="Goldberg J."/>
            <person name="Griggs A."/>
            <person name="Gujja S."/>
            <person name="Heilman E."/>
            <person name="Heiman D."/>
            <person name="Hepburn T."/>
            <person name="Howarth C."/>
            <person name="Jen D."/>
            <person name="Larson L."/>
            <person name="Mehta T."/>
            <person name="Park D."/>
            <person name="Pearson M."/>
            <person name="Roberts A."/>
            <person name="Saif S."/>
            <person name="Shenoy N."/>
            <person name="Sisk P."/>
            <person name="Stolte C."/>
            <person name="Sykes S."/>
            <person name="Thomson T."/>
            <person name="Walk T."/>
            <person name="White J."/>
            <person name="Yandava C."/>
            <person name="Burger G."/>
            <person name="Gray M.W."/>
            <person name="Holland P.W.H."/>
            <person name="King N."/>
            <person name="Lang F.B.F."/>
            <person name="Roger A.J."/>
            <person name="Ruiz-Trillo I."/>
            <person name="Lander E."/>
            <person name="Nusbaum C."/>
        </authorList>
    </citation>
    <scope>NUCLEOTIDE SEQUENCE [LARGE SCALE GENOMIC DNA]</scope>
    <source>
        <strain evidence="12 13">ATCC 50062</strain>
    </source>
</reference>
<keyword evidence="10" id="KW-0472">Membrane</keyword>
<feature type="domain" description="Protein kinase" evidence="11">
    <location>
        <begin position="515"/>
        <end position="790"/>
    </location>
</feature>
<dbReference type="SUPFAM" id="SSF56112">
    <property type="entry name" value="Protein kinase-like (PK-like)"/>
    <property type="match status" value="1"/>
</dbReference>
<keyword evidence="5" id="KW-0677">Repeat</keyword>
<dbReference type="OrthoDB" id="676979at2759"/>
<feature type="transmembrane region" description="Helical" evidence="10">
    <location>
        <begin position="387"/>
        <end position="411"/>
    </location>
</feature>
<evidence type="ECO:0000256" key="7">
    <source>
        <dbReference type="ARBA" id="ARBA00022840"/>
    </source>
</evidence>
<dbReference type="InterPro" id="IPR001611">
    <property type="entry name" value="Leu-rich_rpt"/>
</dbReference>
<proteinExistence type="predicted"/>
<gene>
    <name evidence="12" type="ORF">AMSG_06463</name>
</gene>
<keyword evidence="10" id="KW-0812">Transmembrane</keyword>
<keyword evidence="2" id="KW-1003">Cell membrane</keyword>
<feature type="transmembrane region" description="Helical" evidence="10">
    <location>
        <begin position="875"/>
        <end position="901"/>
    </location>
</feature>
<feature type="compositionally biased region" description="Polar residues" evidence="9">
    <location>
        <begin position="718"/>
        <end position="731"/>
    </location>
</feature>
<name>A0A0L0DFM4_THETB</name>
<feature type="transmembrane region" description="Helical" evidence="10">
    <location>
        <begin position="1080"/>
        <end position="1103"/>
    </location>
</feature>
<dbReference type="InterPro" id="IPR008271">
    <property type="entry name" value="Ser/Thr_kinase_AS"/>
</dbReference>
<keyword evidence="10" id="KW-1133">Transmembrane helix</keyword>
<keyword evidence="3" id="KW-0723">Serine/threonine-protein kinase</keyword>
<evidence type="ECO:0000256" key="6">
    <source>
        <dbReference type="ARBA" id="ARBA00022741"/>
    </source>
</evidence>
<dbReference type="PANTHER" id="PTHR48007:SF4">
    <property type="entry name" value="LEUCINE-RICH REPEAT RECEPTOR-LIKE PROTEIN KINASE PXC1"/>
    <property type="match status" value="1"/>
</dbReference>
<keyword evidence="6 8" id="KW-0547">Nucleotide-binding</keyword>
<feature type="transmembrane region" description="Helical" evidence="10">
    <location>
        <begin position="1115"/>
        <end position="1134"/>
    </location>
</feature>
<feature type="region of interest" description="Disordered" evidence="9">
    <location>
        <begin position="1206"/>
        <end position="1254"/>
    </location>
</feature>
<evidence type="ECO:0000256" key="1">
    <source>
        <dbReference type="ARBA" id="ARBA00004236"/>
    </source>
</evidence>
<dbReference type="STRING" id="461836.A0A0L0DFM4"/>
<dbReference type="EMBL" id="GL349465">
    <property type="protein sequence ID" value="KNC51117.1"/>
    <property type="molecule type" value="Genomic_DNA"/>
</dbReference>
<evidence type="ECO:0000256" key="4">
    <source>
        <dbReference type="ARBA" id="ARBA00022614"/>
    </source>
</evidence>
<dbReference type="Gene3D" id="1.10.510.10">
    <property type="entry name" value="Transferase(Phosphotransferase) domain 1"/>
    <property type="match status" value="1"/>
</dbReference>
<dbReference type="Gene3D" id="3.30.200.20">
    <property type="entry name" value="Phosphorylase Kinase, domain 1"/>
    <property type="match status" value="1"/>
</dbReference>
<dbReference type="Pfam" id="PF00560">
    <property type="entry name" value="LRR_1"/>
    <property type="match status" value="3"/>
</dbReference>
<dbReference type="InterPro" id="IPR046959">
    <property type="entry name" value="PRK1-6/SRF4-like"/>
</dbReference>
<comment type="subcellular location">
    <subcellularLocation>
        <location evidence="1">Cell membrane</location>
    </subcellularLocation>
</comment>
<dbReference type="InterPro" id="IPR036259">
    <property type="entry name" value="MFS_trans_sf"/>
</dbReference>